<keyword evidence="3" id="KW-1185">Reference proteome</keyword>
<evidence type="ECO:0000256" key="1">
    <source>
        <dbReference type="SAM" id="Phobius"/>
    </source>
</evidence>
<evidence type="ECO:0000313" key="2">
    <source>
        <dbReference type="EMBL" id="OEH81473.1"/>
    </source>
</evidence>
<proteinExistence type="predicted"/>
<keyword evidence="1" id="KW-0472">Membrane</keyword>
<gene>
    <name evidence="2" type="ORF">BCR26_04300</name>
</gene>
<dbReference type="OrthoDB" id="9932147at2"/>
<name>A0A1E5KUC8_9ENTE</name>
<dbReference type="RefSeq" id="WP_069699528.1">
    <property type="nucleotide sequence ID" value="NZ_JAGGMA010000013.1"/>
</dbReference>
<sequence>MIKFVVIVAVIFGVYKLIQWARENTNLNLSDKNVFIIVGVAFLALIKWAYSRESKPTKLAQSWQRTYQCTKCNRTTTTIFNPAETEKTTCYAGGSHRWQRIE</sequence>
<protein>
    <submittedName>
        <fullName evidence="2">Uncharacterized protein</fullName>
    </submittedName>
</protein>
<reference evidence="2 3" key="1">
    <citation type="submission" date="2016-09" db="EMBL/GenBank/DDBJ databases">
        <authorList>
            <person name="Capua I."/>
            <person name="De Benedictis P."/>
            <person name="Joannis T."/>
            <person name="Lombin L.H."/>
            <person name="Cattoli G."/>
        </authorList>
    </citation>
    <scope>NUCLEOTIDE SEQUENCE [LARGE SCALE GENOMIC DNA]</scope>
    <source>
        <strain evidence="2 3">LMG 25899</strain>
    </source>
</reference>
<organism evidence="2 3">
    <name type="scientific">Enterococcus rivorum</name>
    <dbReference type="NCBI Taxonomy" id="762845"/>
    <lineage>
        <taxon>Bacteria</taxon>
        <taxon>Bacillati</taxon>
        <taxon>Bacillota</taxon>
        <taxon>Bacilli</taxon>
        <taxon>Lactobacillales</taxon>
        <taxon>Enterococcaceae</taxon>
        <taxon>Enterococcus</taxon>
    </lineage>
</organism>
<keyword evidence="1" id="KW-0812">Transmembrane</keyword>
<dbReference type="STRING" id="762845.BCR26_04300"/>
<evidence type="ECO:0000313" key="3">
    <source>
        <dbReference type="Proteomes" id="UP000095256"/>
    </source>
</evidence>
<dbReference type="AlphaFoldDB" id="A0A1E5KUC8"/>
<dbReference type="EMBL" id="MIEK01000045">
    <property type="protein sequence ID" value="OEH81473.1"/>
    <property type="molecule type" value="Genomic_DNA"/>
</dbReference>
<accession>A0A1E5KUC8</accession>
<comment type="caution">
    <text evidence="2">The sequence shown here is derived from an EMBL/GenBank/DDBJ whole genome shotgun (WGS) entry which is preliminary data.</text>
</comment>
<dbReference type="Proteomes" id="UP000095256">
    <property type="component" value="Unassembled WGS sequence"/>
</dbReference>
<keyword evidence="1" id="KW-1133">Transmembrane helix</keyword>
<feature type="transmembrane region" description="Helical" evidence="1">
    <location>
        <begin position="32"/>
        <end position="50"/>
    </location>
</feature>